<dbReference type="Proteomes" id="UP000015354">
    <property type="component" value="Unassembled WGS sequence"/>
</dbReference>
<dbReference type="Gene3D" id="3.40.630.30">
    <property type="match status" value="1"/>
</dbReference>
<gene>
    <name evidence="6" type="ORF">STCU_00935</name>
</gene>
<comment type="caution">
    <text evidence="6">The sequence shown here is derived from an EMBL/GenBank/DDBJ whole genome shotgun (WGS) entry which is preliminary data.</text>
</comment>
<evidence type="ECO:0000256" key="2">
    <source>
        <dbReference type="ARBA" id="ARBA00023315"/>
    </source>
</evidence>
<comment type="similarity">
    <text evidence="3">Belongs to the acetyltransferase ATAT1 family.</text>
</comment>
<name>S9W906_9TRYP</name>
<feature type="binding site" evidence="3">
    <location>
        <begin position="179"/>
        <end position="188"/>
    </location>
    <ligand>
        <name>acetyl-CoA</name>
        <dbReference type="ChEBI" id="CHEBI:57288"/>
    </ligand>
</feature>
<keyword evidence="2 3" id="KW-0012">Acyltransferase</keyword>
<dbReference type="Pfam" id="PF05301">
    <property type="entry name" value="Acetyltransf_16"/>
    <property type="match status" value="1"/>
</dbReference>
<feature type="site" description="Crucial for catalytic activity" evidence="3">
    <location>
        <position position="74"/>
    </location>
</feature>
<evidence type="ECO:0000256" key="4">
    <source>
        <dbReference type="SAM" id="MobiDB-lite"/>
    </source>
</evidence>
<comment type="function">
    <text evidence="3">Specifically acetylates 'Lys-40' in alpha-tubulin on the lumenal side of microtubules. Promotes microtubule destabilization and accelerates microtubule dynamics; this activity may be independent of acetylation activity. Acetylates alpha-tubulin with a slow enzymatic rate, due to a catalytic site that is not optimized for acetyl transfer. Enters the microtubule through each end and diffuses quickly throughout the lumen of microtubules. Acetylates only long/old microtubules because of its slow acetylation rate since it does not have time to act on dynamically unstable microtubules before the enzyme is released.</text>
</comment>
<feature type="binding site" evidence="3">
    <location>
        <begin position="141"/>
        <end position="154"/>
    </location>
    <ligand>
        <name>acetyl-CoA</name>
        <dbReference type="ChEBI" id="CHEBI:57288"/>
    </ligand>
</feature>
<dbReference type="AlphaFoldDB" id="S9W906"/>
<dbReference type="OrthoDB" id="447510at2759"/>
<sequence>MAGLPSTAEVLANTPLPTYNVRDGITVWTAEDLDQLRIRAKAGPPPPHSNPERELYEFLTQTINILGARSRRAQKINGVLTSVTKLHEEYPNSQKAVQKLYLVLHEKRGAGILKTGVKKLFLTHPRTNQLVETEPVSVLDFYVDESIQRKGFGKQLFLYMLAEEHLEAHPERIAIDRPSDKFLQFLKKNYGLSQYTPQVNKFVVFQSFFDGTTVSERGLLRRLPDAAVPRRGSAASGGGGGGGAARGHGHLKGNPGVVPGMPSTCSSPSARENAARMDDAVLLAPPYGVQHVVDAAVERAEPSYRMGAVPTRGEMTPGRNDDDNVNHQDGYPPLPQGSYGTGTGGDAAALRAAPVPRRRQLPPLALPATKLMLTPYSVVRPPPVHRNSYEVEPIGNSNMALLPYTPIALSVPPPPSYQNNKTL</sequence>
<accession>S9W906</accession>
<proteinExistence type="inferred from homology"/>
<dbReference type="GO" id="GO:0070507">
    <property type="term" value="P:regulation of microtubule cytoskeleton organization"/>
    <property type="evidence" value="ECO:0007669"/>
    <property type="project" value="UniProtKB-UniRule"/>
</dbReference>
<comment type="catalytic activity">
    <reaction evidence="3">
        <text>L-lysyl-[alpha-tubulin] + acetyl-CoA = N(6)-acetyl-L-lysyl-[alpha-tubulin] + CoA + H(+)</text>
        <dbReference type="Rhea" id="RHEA:15277"/>
        <dbReference type="Rhea" id="RHEA-COMP:11278"/>
        <dbReference type="Rhea" id="RHEA-COMP:11279"/>
        <dbReference type="ChEBI" id="CHEBI:15378"/>
        <dbReference type="ChEBI" id="CHEBI:29969"/>
        <dbReference type="ChEBI" id="CHEBI:57287"/>
        <dbReference type="ChEBI" id="CHEBI:57288"/>
        <dbReference type="ChEBI" id="CHEBI:61930"/>
        <dbReference type="EC" id="2.3.1.108"/>
    </reaction>
</comment>
<keyword evidence="7" id="KW-1185">Reference proteome</keyword>
<feature type="compositionally biased region" description="Gly residues" evidence="4">
    <location>
        <begin position="235"/>
        <end position="246"/>
    </location>
</feature>
<dbReference type="PANTHER" id="PTHR12327">
    <property type="entry name" value="ALPHA-TUBULIN N-ACETYLTRANSFERASE 1"/>
    <property type="match status" value="1"/>
</dbReference>
<dbReference type="GO" id="GO:0019799">
    <property type="term" value="F:tubulin N-acetyltransferase activity"/>
    <property type="evidence" value="ECO:0007669"/>
    <property type="project" value="UniProtKB-UniRule"/>
</dbReference>
<feature type="region of interest" description="Disordered" evidence="4">
    <location>
        <begin position="308"/>
        <end position="327"/>
    </location>
</feature>
<dbReference type="PANTHER" id="PTHR12327:SF0">
    <property type="entry name" value="ALPHA-TUBULIN N-ACETYLTRANSFERASE 1"/>
    <property type="match status" value="1"/>
</dbReference>
<feature type="domain" description="N-acetyltransferase" evidence="5">
    <location>
        <begin position="14"/>
        <end position="209"/>
    </location>
</feature>
<dbReference type="PROSITE" id="PS51730">
    <property type="entry name" value="GNAT_ATAT"/>
    <property type="match status" value="1"/>
</dbReference>
<dbReference type="InterPro" id="IPR038746">
    <property type="entry name" value="Atat"/>
</dbReference>
<dbReference type="GO" id="GO:0005874">
    <property type="term" value="C:microtubule"/>
    <property type="evidence" value="ECO:0007669"/>
    <property type="project" value="InterPro"/>
</dbReference>
<feature type="region of interest" description="Disordered" evidence="4">
    <location>
        <begin position="228"/>
        <end position="273"/>
    </location>
</feature>
<dbReference type="HAMAP" id="MF_03130">
    <property type="entry name" value="mec17"/>
    <property type="match status" value="1"/>
</dbReference>
<evidence type="ECO:0000256" key="3">
    <source>
        <dbReference type="HAMAP-Rule" id="MF_03130"/>
    </source>
</evidence>
<keyword evidence="1 3" id="KW-0808">Transferase</keyword>
<organism evidence="6 7">
    <name type="scientific">Strigomonas culicis</name>
    <dbReference type="NCBI Taxonomy" id="28005"/>
    <lineage>
        <taxon>Eukaryota</taxon>
        <taxon>Discoba</taxon>
        <taxon>Euglenozoa</taxon>
        <taxon>Kinetoplastea</taxon>
        <taxon>Metakinetoplastina</taxon>
        <taxon>Trypanosomatida</taxon>
        <taxon>Trypanosomatidae</taxon>
        <taxon>Strigomonadinae</taxon>
        <taxon>Strigomonas</taxon>
    </lineage>
</organism>
<reference evidence="6 7" key="1">
    <citation type="journal article" date="2013" name="PLoS ONE">
        <title>Predicting the Proteins of Angomonas deanei, Strigomonas culicis and Their Respective Endosymbionts Reveals New Aspects of the Trypanosomatidae Family.</title>
        <authorList>
            <person name="Motta M.C."/>
            <person name="Martins A.C."/>
            <person name="de Souza S.S."/>
            <person name="Catta-Preta C.M."/>
            <person name="Silva R."/>
            <person name="Klein C.C."/>
            <person name="de Almeida L.G."/>
            <person name="de Lima Cunha O."/>
            <person name="Ciapina L.P."/>
            <person name="Brocchi M."/>
            <person name="Colabardini A.C."/>
            <person name="de Araujo Lima B."/>
            <person name="Machado C.R."/>
            <person name="de Almeida Soares C.M."/>
            <person name="Probst C.M."/>
            <person name="de Menezes C.B."/>
            <person name="Thompson C.E."/>
            <person name="Bartholomeu D.C."/>
            <person name="Gradia D.F."/>
            <person name="Pavoni D.P."/>
            <person name="Grisard E.C."/>
            <person name="Fantinatti-Garboggini F."/>
            <person name="Marchini F.K."/>
            <person name="Rodrigues-Luiz G.F."/>
            <person name="Wagner G."/>
            <person name="Goldman G.H."/>
            <person name="Fietto J.L."/>
            <person name="Elias M.C."/>
            <person name="Goldman M.H."/>
            <person name="Sagot M.F."/>
            <person name="Pereira M."/>
            <person name="Stoco P.H."/>
            <person name="de Mendonca-Neto R.P."/>
            <person name="Teixeira S.M."/>
            <person name="Maciel T.E."/>
            <person name="de Oliveira Mendes T.A."/>
            <person name="Urmenyi T.P."/>
            <person name="de Souza W."/>
            <person name="Schenkman S."/>
            <person name="de Vasconcelos A.T."/>
        </authorList>
    </citation>
    <scope>NUCLEOTIDE SEQUENCE [LARGE SCALE GENOMIC DNA]</scope>
</reference>
<evidence type="ECO:0000313" key="7">
    <source>
        <dbReference type="Proteomes" id="UP000015354"/>
    </source>
</evidence>
<dbReference type="EMBL" id="ATMH01000935">
    <property type="protein sequence ID" value="EPY35741.1"/>
    <property type="molecule type" value="Genomic_DNA"/>
</dbReference>
<dbReference type="EC" id="2.3.1.108" evidence="3"/>
<evidence type="ECO:0000313" key="6">
    <source>
        <dbReference type="EMBL" id="EPY35741.1"/>
    </source>
</evidence>
<evidence type="ECO:0000259" key="5">
    <source>
        <dbReference type="PROSITE" id="PS51730"/>
    </source>
</evidence>
<dbReference type="InterPro" id="IPR007965">
    <property type="entry name" value="GNAT_ATAT"/>
</dbReference>
<evidence type="ECO:0000256" key="1">
    <source>
        <dbReference type="ARBA" id="ARBA00022679"/>
    </source>
</evidence>
<protein>
    <recommendedName>
        <fullName evidence="3">Alpha-tubulin N-acetyltransferase</fullName>
        <shortName evidence="3">Alpha-TAT</shortName>
        <shortName evidence="3">TAT</shortName>
        <ecNumber evidence="3">2.3.1.108</ecNumber>
    </recommendedName>
    <alternativeName>
        <fullName evidence="3">Acetyltransferase mec-17 homolog</fullName>
    </alternativeName>
</protein>